<feature type="domain" description="NADP transhydrogenase beta-like" evidence="3">
    <location>
        <begin position="7"/>
        <end position="73"/>
    </location>
</feature>
<organism evidence="4 5">
    <name type="scientific">Candidatus Electrothrix communis</name>
    <dbReference type="NCBI Taxonomy" id="1859133"/>
    <lineage>
        <taxon>Bacteria</taxon>
        <taxon>Pseudomonadati</taxon>
        <taxon>Thermodesulfobacteriota</taxon>
        <taxon>Desulfobulbia</taxon>
        <taxon>Desulfobulbales</taxon>
        <taxon>Desulfobulbaceae</taxon>
        <taxon>Candidatus Electrothrix</taxon>
    </lineage>
</organism>
<keyword evidence="1" id="KW-0520">NAD</keyword>
<evidence type="ECO:0000256" key="1">
    <source>
        <dbReference type="ARBA" id="ARBA00023027"/>
    </source>
</evidence>
<sequence>MNPLFINFIYIISAALFIFGLKMLSSPATARRGNLLSSLGMLIAIIVTLMNAGLDYKWIFLGILIGSGIGALSQFESK</sequence>
<name>A0A444IVT6_9BACT</name>
<dbReference type="PANTHER" id="PTHR44758">
    <property type="entry name" value="NAD(P) TRANSHYDROGENASE SUBUNIT BETA"/>
    <property type="match status" value="1"/>
</dbReference>
<dbReference type="InterPro" id="IPR034300">
    <property type="entry name" value="PNTB-like"/>
</dbReference>
<feature type="transmembrane region" description="Helical" evidence="2">
    <location>
        <begin position="6"/>
        <end position="23"/>
    </location>
</feature>
<feature type="transmembrane region" description="Helical" evidence="2">
    <location>
        <begin position="58"/>
        <end position="75"/>
    </location>
</feature>
<keyword evidence="5" id="KW-1185">Reference proteome</keyword>
<reference evidence="4 5" key="1">
    <citation type="submission" date="2017-01" db="EMBL/GenBank/DDBJ databases">
        <title>The cable genome- insights into the physiology and evolution of filamentous bacteria capable of sulfide oxidation via long distance electron transfer.</title>
        <authorList>
            <person name="Schreiber L."/>
            <person name="Bjerg J.T."/>
            <person name="Boggild A."/>
            <person name="Van De Vossenberg J."/>
            <person name="Meysman F."/>
            <person name="Nielsen L.P."/>
            <person name="Schramm A."/>
            <person name="Kjeldsen K.U."/>
        </authorList>
    </citation>
    <scope>NUCLEOTIDE SEQUENCE [LARGE SCALE GENOMIC DNA]</scope>
    <source>
        <strain evidence="4">A1</strain>
    </source>
</reference>
<dbReference type="GO" id="GO:0016491">
    <property type="term" value="F:oxidoreductase activity"/>
    <property type="evidence" value="ECO:0007669"/>
    <property type="project" value="UniProtKB-KW"/>
</dbReference>
<feature type="transmembrane region" description="Helical" evidence="2">
    <location>
        <begin position="35"/>
        <end position="52"/>
    </location>
</feature>
<dbReference type="EC" id="1.6.1.2" evidence="4"/>
<keyword evidence="2" id="KW-1133">Transmembrane helix</keyword>
<dbReference type="Proteomes" id="UP000288086">
    <property type="component" value="Unassembled WGS sequence"/>
</dbReference>
<dbReference type="Pfam" id="PF02233">
    <property type="entry name" value="PNTB"/>
    <property type="match status" value="1"/>
</dbReference>
<protein>
    <submittedName>
        <fullName evidence="4">NAD(P) transhydrogenase beta subunit</fullName>
        <ecNumber evidence="4">1.6.1.2</ecNumber>
    </submittedName>
</protein>
<evidence type="ECO:0000313" key="5">
    <source>
        <dbReference type="Proteomes" id="UP000288086"/>
    </source>
</evidence>
<gene>
    <name evidence="4" type="ORF">VT98_13502</name>
</gene>
<keyword evidence="4" id="KW-0560">Oxidoreductase</keyword>
<dbReference type="AlphaFoldDB" id="A0A444IVT6"/>
<keyword evidence="2" id="KW-0472">Membrane</keyword>
<keyword evidence="2" id="KW-0812">Transmembrane</keyword>
<comment type="caution">
    <text evidence="4">The sequence shown here is derived from an EMBL/GenBank/DDBJ whole genome shotgun (WGS) entry which is preliminary data.</text>
</comment>
<proteinExistence type="predicted"/>
<evidence type="ECO:0000313" key="4">
    <source>
        <dbReference type="EMBL" id="RWX44984.1"/>
    </source>
</evidence>
<dbReference type="PANTHER" id="PTHR44758:SF1">
    <property type="entry name" value="NAD(P) TRANSHYDROGENASE SUBUNIT BETA"/>
    <property type="match status" value="1"/>
</dbReference>
<dbReference type="EMBL" id="MTKP01000350">
    <property type="protein sequence ID" value="RWX44984.1"/>
    <property type="molecule type" value="Genomic_DNA"/>
</dbReference>
<evidence type="ECO:0000259" key="3">
    <source>
        <dbReference type="Pfam" id="PF02233"/>
    </source>
</evidence>
<accession>A0A444IVT6</accession>
<evidence type="ECO:0000256" key="2">
    <source>
        <dbReference type="SAM" id="Phobius"/>
    </source>
</evidence>